<dbReference type="PROSITE" id="PS00606">
    <property type="entry name" value="KS3_1"/>
    <property type="match status" value="1"/>
</dbReference>
<evidence type="ECO:0000313" key="17">
    <source>
        <dbReference type="EMBL" id="CCB89584.1"/>
    </source>
</evidence>
<sequence>MKKRRIVVTGMSVVSCFGQDVDHFYDCLLRGKSGVRPITAFPCEEYPTRFAASVQDFDPGDYIDKKQARRVDPFIRYTMVSGKKALESANLKQEDLEQLDKGRCGVLIGSGMGGMSVFFEGNKTLFDKGFSRITPFFVPYIITNMGGALLAIDLGFTGPNYSISTACATANYCIVSAAQHIQRGDADLMLCGGTEAPINPIGVAGFVVIKALSERNDDMEGASRPFDKSRDGFVMGEGSGVLVLEELEHAKKRGAPILAEYLGGAISTDAYHMTSPREDGSGVAACIESAIDDAGIDKNRINYINAHATATKAGDLCEIRAIRSVLGDHCKDVKLNATKSMTGHCLGAAAGIEAVAVVKAIQTSKLHPTINLKDPEEELGDIDPIRDHAIDFNVDVAMSNSFGFGGHNSVILLAPYKE</sequence>
<dbReference type="Proteomes" id="UP000000496">
    <property type="component" value="Chromosome gsn.131"/>
</dbReference>
<feature type="active site" description="For beta-ketoacyl synthase activity" evidence="14">
    <location>
        <position position="167"/>
    </location>
</feature>
<evidence type="ECO:0000256" key="11">
    <source>
        <dbReference type="ARBA" id="ARBA00023160"/>
    </source>
</evidence>
<name>F8L5J2_SIMNZ</name>
<dbReference type="SUPFAM" id="SSF53901">
    <property type="entry name" value="Thiolase-like"/>
    <property type="match status" value="2"/>
</dbReference>
<comment type="pathway">
    <text evidence="1 13">Lipid metabolism; fatty acid biosynthesis.</text>
</comment>
<dbReference type="EC" id="2.3.1.179" evidence="4 13"/>
<dbReference type="InterPro" id="IPR000794">
    <property type="entry name" value="Beta-ketoacyl_synthase"/>
</dbReference>
<comment type="catalytic activity">
    <reaction evidence="13">
        <text>a fatty acyl-[ACP] + malonyl-[ACP] + H(+) = a 3-oxoacyl-[ACP] + holo-[ACP] + CO2</text>
        <dbReference type="Rhea" id="RHEA:22836"/>
        <dbReference type="Rhea" id="RHEA-COMP:9623"/>
        <dbReference type="Rhea" id="RHEA-COMP:9685"/>
        <dbReference type="Rhea" id="RHEA-COMP:9916"/>
        <dbReference type="Rhea" id="RHEA-COMP:14125"/>
        <dbReference type="ChEBI" id="CHEBI:15378"/>
        <dbReference type="ChEBI" id="CHEBI:16526"/>
        <dbReference type="ChEBI" id="CHEBI:64479"/>
        <dbReference type="ChEBI" id="CHEBI:78449"/>
        <dbReference type="ChEBI" id="CHEBI:78776"/>
        <dbReference type="ChEBI" id="CHEBI:138651"/>
    </reaction>
</comment>
<evidence type="ECO:0000256" key="8">
    <source>
        <dbReference type="ARBA" id="ARBA00022832"/>
    </source>
</evidence>
<evidence type="ECO:0000256" key="6">
    <source>
        <dbReference type="ARBA" id="ARBA00022516"/>
    </source>
</evidence>
<dbReference type="SMART" id="SM00825">
    <property type="entry name" value="PKS_KS"/>
    <property type="match status" value="1"/>
</dbReference>
<feature type="domain" description="Ketosynthase family 3 (KS3)" evidence="16">
    <location>
        <begin position="3"/>
        <end position="415"/>
    </location>
</feature>
<dbReference type="OrthoDB" id="9808669at2"/>
<evidence type="ECO:0000256" key="15">
    <source>
        <dbReference type="RuleBase" id="RU003694"/>
    </source>
</evidence>
<dbReference type="NCBIfam" id="NF004970">
    <property type="entry name" value="PRK06333.1"/>
    <property type="match status" value="1"/>
</dbReference>
<dbReference type="AlphaFoldDB" id="F8L5J2"/>
<evidence type="ECO:0000256" key="12">
    <source>
        <dbReference type="ARBA" id="ARBA00023315"/>
    </source>
</evidence>
<dbReference type="PANTHER" id="PTHR11712">
    <property type="entry name" value="POLYKETIDE SYNTHASE-RELATED"/>
    <property type="match status" value="1"/>
</dbReference>
<keyword evidence="9" id="KW-0809">Transit peptide</keyword>
<comment type="similarity">
    <text evidence="2 13 15">Belongs to the thiolase-like superfamily. Beta-ketoacyl-ACP synthases family.</text>
</comment>
<reference evidence="17 18" key="2">
    <citation type="journal article" date="2011" name="Mol. Biol. Evol.">
        <title>Unity in variety--the pan-genome of the Chlamydiae.</title>
        <authorList>
            <person name="Collingro A."/>
            <person name="Tischler P."/>
            <person name="Weinmaier T."/>
            <person name="Penz T."/>
            <person name="Heinz E."/>
            <person name="Brunham R.C."/>
            <person name="Read T.D."/>
            <person name="Bavoil P.M."/>
            <person name="Sachse K."/>
            <person name="Kahane S."/>
            <person name="Friedman M.G."/>
            <person name="Rattei T."/>
            <person name="Myers G.S."/>
            <person name="Horn M."/>
        </authorList>
    </citation>
    <scope>NUCLEOTIDE SEQUENCE [LARGE SCALE GENOMIC DNA]</scope>
    <source>
        <strain evidence="18">ATCC VR-1471 / Z</strain>
    </source>
</reference>
<protein>
    <recommendedName>
        <fullName evidence="5 13">3-oxoacyl-[acyl-carrier-protein] synthase 2</fullName>
        <ecNumber evidence="4 13">2.3.1.179</ecNumber>
    </recommendedName>
</protein>
<dbReference type="KEGG" id="sng:SNE_A17070"/>
<evidence type="ECO:0000313" key="18">
    <source>
        <dbReference type="Proteomes" id="UP000000496"/>
    </source>
</evidence>
<keyword evidence="8" id="KW-0276">Fatty acid metabolism</keyword>
<dbReference type="GO" id="GO:0004315">
    <property type="term" value="F:3-oxoacyl-[acyl-carrier-protein] synthase activity"/>
    <property type="evidence" value="ECO:0007669"/>
    <property type="project" value="UniProtKB-UniRule"/>
</dbReference>
<dbReference type="GO" id="GO:0006633">
    <property type="term" value="P:fatty acid biosynthetic process"/>
    <property type="evidence" value="ECO:0007669"/>
    <property type="project" value="UniProtKB-UniRule"/>
</dbReference>
<dbReference type="eggNOG" id="COG0304">
    <property type="taxonomic scope" value="Bacteria"/>
</dbReference>
<organism evidence="17 18">
    <name type="scientific">Simkania negevensis (strain ATCC VR-1471 / DSM 27360 / Z)</name>
    <dbReference type="NCBI Taxonomy" id="331113"/>
    <lineage>
        <taxon>Bacteria</taxon>
        <taxon>Pseudomonadati</taxon>
        <taxon>Chlamydiota</taxon>
        <taxon>Chlamydiia</taxon>
        <taxon>Parachlamydiales</taxon>
        <taxon>Simkaniaceae</taxon>
        <taxon>Simkania</taxon>
    </lineage>
</organism>
<accession>F8L5J2</accession>
<dbReference type="InterPro" id="IPR016039">
    <property type="entry name" value="Thiolase-like"/>
</dbReference>
<evidence type="ECO:0000256" key="10">
    <source>
        <dbReference type="ARBA" id="ARBA00023098"/>
    </source>
</evidence>
<evidence type="ECO:0000256" key="14">
    <source>
        <dbReference type="PIRSR" id="PIRSR000447-1"/>
    </source>
</evidence>
<evidence type="ECO:0000256" key="5">
    <source>
        <dbReference type="ARBA" id="ARBA00014657"/>
    </source>
</evidence>
<comment type="catalytic activity">
    <reaction evidence="13">
        <text>(9Z)-hexadecenoyl-[ACP] + malonyl-[ACP] + H(+) = 3-oxo-(11Z)-octadecenoyl-[ACP] + holo-[ACP] + CO2</text>
        <dbReference type="Rhea" id="RHEA:55040"/>
        <dbReference type="Rhea" id="RHEA-COMP:9623"/>
        <dbReference type="Rhea" id="RHEA-COMP:9685"/>
        <dbReference type="Rhea" id="RHEA-COMP:10800"/>
        <dbReference type="Rhea" id="RHEA-COMP:14074"/>
        <dbReference type="ChEBI" id="CHEBI:15378"/>
        <dbReference type="ChEBI" id="CHEBI:16526"/>
        <dbReference type="ChEBI" id="CHEBI:64479"/>
        <dbReference type="ChEBI" id="CHEBI:78449"/>
        <dbReference type="ChEBI" id="CHEBI:83989"/>
        <dbReference type="ChEBI" id="CHEBI:138538"/>
        <dbReference type="EC" id="2.3.1.179"/>
    </reaction>
</comment>
<evidence type="ECO:0000256" key="4">
    <source>
        <dbReference type="ARBA" id="ARBA00012356"/>
    </source>
</evidence>
<dbReference type="CDD" id="cd00834">
    <property type="entry name" value="KAS_I_II"/>
    <property type="match status" value="1"/>
</dbReference>
<dbReference type="EMBL" id="FR872582">
    <property type="protein sequence ID" value="CCB89584.1"/>
    <property type="molecule type" value="Genomic_DNA"/>
</dbReference>
<evidence type="ECO:0000256" key="7">
    <source>
        <dbReference type="ARBA" id="ARBA00022679"/>
    </source>
</evidence>
<dbReference type="FunFam" id="3.40.47.10:FF:000027">
    <property type="entry name" value="3-oxoacyl-[acyl-carrier-protein] synthase 2"/>
    <property type="match status" value="1"/>
</dbReference>
<dbReference type="UniPathway" id="UPA00094"/>
<dbReference type="RefSeq" id="WP_013944050.1">
    <property type="nucleotide sequence ID" value="NC_015713.1"/>
</dbReference>
<keyword evidence="6 13" id="KW-0444">Lipid biosynthesis</keyword>
<evidence type="ECO:0000256" key="2">
    <source>
        <dbReference type="ARBA" id="ARBA00008467"/>
    </source>
</evidence>
<dbReference type="InterPro" id="IPR014030">
    <property type="entry name" value="Ketoacyl_synth_N"/>
</dbReference>
<reference key="1">
    <citation type="journal article" date="2011" name="Mol. Biol. Evol.">
        <title>Unity in variety -- the pan-genome of the Chlamydiae.</title>
        <authorList>
            <person name="Collingro A."/>
            <person name="Tischler P."/>
            <person name="Weinmaier T."/>
            <person name="Penz T."/>
            <person name="Heinz E."/>
            <person name="Brunham R.C."/>
            <person name="Read T.D."/>
            <person name="Bavoil P.M."/>
            <person name="Sachse K."/>
            <person name="Kahane S."/>
            <person name="Friedman M.G."/>
            <person name="Rattei T."/>
            <person name="Myers G.S.A."/>
            <person name="Horn M."/>
        </authorList>
    </citation>
    <scope>NUCLEOTIDE SEQUENCE</scope>
    <source>
        <strain>Z</strain>
    </source>
</reference>
<dbReference type="STRING" id="331113.SNE_A17070"/>
<dbReference type="HOGENOM" id="CLU_000022_69_2_0"/>
<dbReference type="NCBIfam" id="NF005589">
    <property type="entry name" value="PRK07314.1"/>
    <property type="match status" value="1"/>
</dbReference>
<dbReference type="Pfam" id="PF00109">
    <property type="entry name" value="ketoacyl-synt"/>
    <property type="match status" value="1"/>
</dbReference>
<keyword evidence="10" id="KW-0443">Lipid metabolism</keyword>
<dbReference type="InterPro" id="IPR018201">
    <property type="entry name" value="Ketoacyl_synth_AS"/>
</dbReference>
<evidence type="ECO:0000256" key="3">
    <source>
        <dbReference type="ARBA" id="ARBA00011738"/>
    </source>
</evidence>
<comment type="subunit">
    <text evidence="3">Homodimer.</text>
</comment>
<dbReference type="Gene3D" id="3.40.47.10">
    <property type="match status" value="1"/>
</dbReference>
<keyword evidence="11 13" id="KW-0275">Fatty acid biosynthesis</keyword>
<gene>
    <name evidence="17" type="primary">KAS1</name>
    <name evidence="17" type="ordered locus">SNE_A17070</name>
</gene>
<evidence type="ECO:0000259" key="16">
    <source>
        <dbReference type="PROSITE" id="PS52004"/>
    </source>
</evidence>
<dbReference type="PIRSF" id="PIRSF000447">
    <property type="entry name" value="KAS_II"/>
    <property type="match status" value="1"/>
</dbReference>
<evidence type="ECO:0000256" key="9">
    <source>
        <dbReference type="ARBA" id="ARBA00022946"/>
    </source>
</evidence>
<keyword evidence="7 13" id="KW-0808">Transferase</keyword>
<keyword evidence="12 13" id="KW-0012">Acyltransferase</keyword>
<dbReference type="NCBIfam" id="TIGR03150">
    <property type="entry name" value="fabF"/>
    <property type="match status" value="1"/>
</dbReference>
<proteinExistence type="inferred from homology"/>
<evidence type="ECO:0000256" key="13">
    <source>
        <dbReference type="PIRNR" id="PIRNR000447"/>
    </source>
</evidence>
<dbReference type="PROSITE" id="PS51257">
    <property type="entry name" value="PROKAR_LIPOPROTEIN"/>
    <property type="match status" value="1"/>
</dbReference>
<keyword evidence="18" id="KW-1185">Reference proteome</keyword>
<dbReference type="Pfam" id="PF02801">
    <property type="entry name" value="Ketoacyl-synt_C"/>
    <property type="match status" value="1"/>
</dbReference>
<dbReference type="InterPro" id="IPR014031">
    <property type="entry name" value="Ketoacyl_synth_C"/>
</dbReference>
<dbReference type="InterPro" id="IPR017568">
    <property type="entry name" value="3-oxoacyl-ACP_synth-2"/>
</dbReference>
<dbReference type="InterPro" id="IPR020841">
    <property type="entry name" value="PKS_Beta-ketoAc_synthase_dom"/>
</dbReference>
<evidence type="ECO:0000256" key="1">
    <source>
        <dbReference type="ARBA" id="ARBA00005194"/>
    </source>
</evidence>
<dbReference type="PROSITE" id="PS52004">
    <property type="entry name" value="KS3_2"/>
    <property type="match status" value="1"/>
</dbReference>
<comment type="function">
    <text evidence="13">Involved in the type II fatty acid elongation cycle. Catalyzes the elongation of a wide range of acyl-ACP by the addition of two carbons from malonyl-ACP to an acyl acceptor. Can efficiently catalyze the conversion of palmitoleoyl-ACP (cis-hexadec-9-enoyl-ACP) to cis-vaccenoyl-ACP (cis-octadec-11-enoyl-ACP), an essential step in the thermal regulation of fatty acid composition.</text>
</comment>
<dbReference type="PANTHER" id="PTHR11712:SF336">
    <property type="entry name" value="3-OXOACYL-[ACYL-CARRIER-PROTEIN] SYNTHASE, MITOCHONDRIAL"/>
    <property type="match status" value="1"/>
</dbReference>